<feature type="transmembrane region" description="Helical" evidence="6">
    <location>
        <begin position="161"/>
        <end position="184"/>
    </location>
</feature>
<keyword evidence="3 6" id="KW-0812">Transmembrane</keyword>
<dbReference type="InterPro" id="IPR039698">
    <property type="entry name" value="Dfg10/SRD5A3"/>
</dbReference>
<evidence type="ECO:0000313" key="9">
    <source>
        <dbReference type="RefSeq" id="XP_010271449.1"/>
    </source>
</evidence>
<keyword evidence="5 6" id="KW-0472">Membrane</keyword>
<dbReference type="UniPathway" id="UPA00378"/>
<evidence type="ECO:0000256" key="3">
    <source>
        <dbReference type="ARBA" id="ARBA00022692"/>
    </source>
</evidence>
<dbReference type="InParanoid" id="A0A1U8AU59"/>
<dbReference type="Proteomes" id="UP000189703">
    <property type="component" value="Unplaced"/>
</dbReference>
<dbReference type="GeneID" id="104607497"/>
<dbReference type="AlphaFoldDB" id="A0A1U8AU59"/>
<dbReference type="Pfam" id="PF02544">
    <property type="entry name" value="Steroid_dh"/>
    <property type="match status" value="1"/>
</dbReference>
<organism evidence="8 9">
    <name type="scientific">Nelumbo nucifera</name>
    <name type="common">Sacred lotus</name>
    <dbReference type="NCBI Taxonomy" id="4432"/>
    <lineage>
        <taxon>Eukaryota</taxon>
        <taxon>Viridiplantae</taxon>
        <taxon>Streptophyta</taxon>
        <taxon>Embryophyta</taxon>
        <taxon>Tracheophyta</taxon>
        <taxon>Spermatophyta</taxon>
        <taxon>Magnoliopsida</taxon>
        <taxon>Proteales</taxon>
        <taxon>Nelumbonaceae</taxon>
        <taxon>Nelumbo</taxon>
    </lineage>
</organism>
<name>A0A1U8AU59_NELNU</name>
<feature type="transmembrane region" description="Helical" evidence="6">
    <location>
        <begin position="295"/>
        <end position="313"/>
    </location>
</feature>
<dbReference type="RefSeq" id="XP_010271449.1">
    <property type="nucleotide sequence ID" value="XM_010273147.2"/>
</dbReference>
<dbReference type="PANTHER" id="PTHR14624:SF0">
    <property type="entry name" value="POLYPRENOL REDUCTASE"/>
    <property type="match status" value="1"/>
</dbReference>
<evidence type="ECO:0000256" key="4">
    <source>
        <dbReference type="ARBA" id="ARBA00022989"/>
    </source>
</evidence>
<evidence type="ECO:0000256" key="6">
    <source>
        <dbReference type="SAM" id="Phobius"/>
    </source>
</evidence>
<comment type="subcellular location">
    <subcellularLocation>
        <location evidence="1">Endomembrane system</location>
        <topology evidence="1">Multi-pass membrane protein</topology>
    </subcellularLocation>
</comment>
<dbReference type="OMA" id="HFLFEIC"/>
<reference evidence="9" key="1">
    <citation type="submission" date="2025-08" db="UniProtKB">
        <authorList>
            <consortium name="RefSeq"/>
        </authorList>
    </citation>
    <scope>IDENTIFICATION</scope>
</reference>
<proteinExistence type="predicted"/>
<feature type="transmembrane region" description="Helical" evidence="6">
    <location>
        <begin position="12"/>
        <end position="40"/>
    </location>
</feature>
<feature type="transmembrane region" description="Helical" evidence="6">
    <location>
        <begin position="60"/>
        <end position="82"/>
    </location>
</feature>
<keyword evidence="4 6" id="KW-1133">Transmembrane helix</keyword>
<feature type="transmembrane region" description="Helical" evidence="6">
    <location>
        <begin position="219"/>
        <end position="238"/>
    </location>
</feature>
<evidence type="ECO:0000256" key="5">
    <source>
        <dbReference type="ARBA" id="ARBA00023136"/>
    </source>
</evidence>
<protein>
    <submittedName>
        <fullName evidence="9">Polyprenol reductase 2</fullName>
    </submittedName>
</protein>
<dbReference type="GO" id="GO:0006488">
    <property type="term" value="P:dolichol-linked oligosaccharide biosynthetic process"/>
    <property type="evidence" value="ECO:0007669"/>
    <property type="project" value="InterPro"/>
</dbReference>
<feature type="domain" description="3-oxo-5-alpha-steroid 4-dehydrogenase C-terminal" evidence="7">
    <location>
        <begin position="224"/>
        <end position="338"/>
    </location>
</feature>
<evidence type="ECO:0000256" key="1">
    <source>
        <dbReference type="ARBA" id="ARBA00004127"/>
    </source>
</evidence>
<dbReference type="GO" id="GO:0006629">
    <property type="term" value="P:lipid metabolic process"/>
    <property type="evidence" value="ECO:0007669"/>
    <property type="project" value="InterPro"/>
</dbReference>
<dbReference type="FunCoup" id="A0A1U8AU59">
    <property type="interactions" value="2444"/>
</dbReference>
<dbReference type="GO" id="GO:0005783">
    <property type="term" value="C:endoplasmic reticulum"/>
    <property type="evidence" value="ECO:0000318"/>
    <property type="project" value="GO_Central"/>
</dbReference>
<evidence type="ECO:0000259" key="7">
    <source>
        <dbReference type="Pfam" id="PF02544"/>
    </source>
</evidence>
<dbReference type="eggNOG" id="KOG1640">
    <property type="taxonomic scope" value="Eukaryota"/>
</dbReference>
<evidence type="ECO:0000256" key="2">
    <source>
        <dbReference type="ARBA" id="ARBA00004922"/>
    </source>
</evidence>
<sequence length="338" mass="38899">MKLRLALVLRAAWIAGILPILVASIPSSRLSSFHGAILGFAKRGKIMQFSSNKFTVPQKFFLHFYVVAVIWTTVLLLMTWFYACRMVPLGSESLHYSTVASYLTGGAHIFSMHKSHSTTVKHRYSVWKTVFLLLLMEIQVLRRLYETLHVFNYSPSARMHIFGYLTGIFFYTAAPLSLCSRYALEVLRFSAHQVAEFIVKGQQNMSVIEFDLWGCMKPLIMLGWFQWIGAAIFIWGWIHQHRCHSILGSLREQRDQTDEYVIPQGDWFEIVSCPHYLAEIVIYAGLVIASGGSDLTIWLLFGFVVANLAFAAAETQRWYIRKFDNYPPNRRAIIPYIY</sequence>
<accession>A0A1U8AU59</accession>
<dbReference type="OrthoDB" id="541710at2759"/>
<dbReference type="PROSITE" id="PS50244">
    <property type="entry name" value="S5A_REDUCTASE"/>
    <property type="match status" value="1"/>
</dbReference>
<gene>
    <name evidence="9" type="primary">LOC104607497</name>
</gene>
<keyword evidence="8" id="KW-1185">Reference proteome</keyword>
<dbReference type="KEGG" id="nnu:104607497"/>
<comment type="pathway">
    <text evidence="2">Protein modification; protein glycosylation.</text>
</comment>
<dbReference type="InterPro" id="IPR001104">
    <property type="entry name" value="3-oxo-5_a-steroid_4-DH_C"/>
</dbReference>
<dbReference type="STRING" id="4432.A0A1U8AU59"/>
<dbReference type="PANTHER" id="PTHR14624">
    <property type="entry name" value="DFG10 PROTEIN"/>
    <property type="match status" value="1"/>
</dbReference>
<feature type="transmembrane region" description="Helical" evidence="6">
    <location>
        <begin position="124"/>
        <end position="141"/>
    </location>
</feature>
<dbReference type="GO" id="GO:0102389">
    <property type="term" value="F:polyprenol reductase activity"/>
    <property type="evidence" value="ECO:0000318"/>
    <property type="project" value="GO_Central"/>
</dbReference>
<dbReference type="Gene3D" id="1.20.120.1630">
    <property type="match status" value="1"/>
</dbReference>
<evidence type="ECO:0000313" key="8">
    <source>
        <dbReference type="Proteomes" id="UP000189703"/>
    </source>
</evidence>